<keyword evidence="3" id="KW-1185">Reference proteome</keyword>
<accession>A0ABS5HPN6</accession>
<reference evidence="2 3" key="1">
    <citation type="journal article" date="2021" name="Arch. Microbiol.">
        <title>Thalassobius aquimarinus sp. nov., isolated from the Sea of Japan seashore.</title>
        <authorList>
            <person name="Kurilenko V.V."/>
            <person name="Romanenko L.A."/>
            <person name="Chernysheva N.Y."/>
            <person name="Velansky P.V."/>
            <person name="Tekutyeva L.A."/>
            <person name="Isaeva M.P."/>
            <person name="Mikhailov V.V."/>
        </authorList>
    </citation>
    <scope>NUCLEOTIDE SEQUENCE [LARGE SCALE GENOMIC DNA]</scope>
    <source>
        <strain evidence="2 3">KMM 8518</strain>
    </source>
</reference>
<dbReference type="RefSeq" id="WP_212700666.1">
    <property type="nucleotide sequence ID" value="NZ_JBFEWH010000059.1"/>
</dbReference>
<dbReference type="Proteomes" id="UP001195941">
    <property type="component" value="Unassembled WGS sequence"/>
</dbReference>
<proteinExistence type="predicted"/>
<dbReference type="EMBL" id="JADMKU010000005">
    <property type="protein sequence ID" value="MBR9650911.1"/>
    <property type="molecule type" value="Genomic_DNA"/>
</dbReference>
<feature type="chain" id="PRO_5046660387" evidence="1">
    <location>
        <begin position="22"/>
        <end position="102"/>
    </location>
</feature>
<evidence type="ECO:0000256" key="1">
    <source>
        <dbReference type="SAM" id="SignalP"/>
    </source>
</evidence>
<comment type="caution">
    <text evidence="2">The sequence shown here is derived from an EMBL/GenBank/DDBJ whole genome shotgun (WGS) entry which is preliminary data.</text>
</comment>
<evidence type="ECO:0000313" key="3">
    <source>
        <dbReference type="Proteomes" id="UP001195941"/>
    </source>
</evidence>
<feature type="signal peptide" evidence="1">
    <location>
        <begin position="1"/>
        <end position="21"/>
    </location>
</feature>
<protein>
    <submittedName>
        <fullName evidence="2">Uncharacterized protein</fullName>
    </submittedName>
</protein>
<sequence>MTTKVFTLAFAALVLAGAAQAQTANRCAPRDQVIAQLADRYGETRQSIGLGSNNRVIEIFASTDTGTWTILATLPTGLSCLLASGQAYQKRAEARSAQGTRI</sequence>
<organism evidence="2 3">
    <name type="scientific">Thalassovita aquimarina</name>
    <dbReference type="NCBI Taxonomy" id="2785917"/>
    <lineage>
        <taxon>Bacteria</taxon>
        <taxon>Pseudomonadati</taxon>
        <taxon>Pseudomonadota</taxon>
        <taxon>Alphaproteobacteria</taxon>
        <taxon>Rhodobacterales</taxon>
        <taxon>Roseobacteraceae</taxon>
        <taxon>Thalassovita</taxon>
    </lineage>
</organism>
<keyword evidence="1" id="KW-0732">Signal</keyword>
<gene>
    <name evidence="2" type="ORF">IT775_07235</name>
</gene>
<name>A0ABS5HPN6_9RHOB</name>
<evidence type="ECO:0000313" key="2">
    <source>
        <dbReference type="EMBL" id="MBR9650911.1"/>
    </source>
</evidence>